<sequence>MPVDKYTRAGMLFYHVCGLLGRLPDCTSLIAISLASRHSFLLTVTEAGLRVASPSNSITQKEKPMSGSKISLSPLLPVLILID</sequence>
<dbReference type="EMBL" id="JBANQN010000011">
    <property type="protein sequence ID" value="KAK6775939.1"/>
    <property type="molecule type" value="Genomic_DNA"/>
</dbReference>
<dbReference type="AlphaFoldDB" id="A0AAN8SXV1"/>
<gene>
    <name evidence="1" type="ORF">RDI58_026940</name>
</gene>
<evidence type="ECO:0000313" key="2">
    <source>
        <dbReference type="Proteomes" id="UP001371456"/>
    </source>
</evidence>
<comment type="caution">
    <text evidence="1">The sequence shown here is derived from an EMBL/GenBank/DDBJ whole genome shotgun (WGS) entry which is preliminary data.</text>
</comment>
<dbReference type="Proteomes" id="UP001371456">
    <property type="component" value="Unassembled WGS sequence"/>
</dbReference>
<reference evidence="1 2" key="1">
    <citation type="submission" date="2024-02" db="EMBL/GenBank/DDBJ databases">
        <title>de novo genome assembly of Solanum bulbocastanum strain 11H21.</title>
        <authorList>
            <person name="Hosaka A.J."/>
        </authorList>
    </citation>
    <scope>NUCLEOTIDE SEQUENCE [LARGE SCALE GENOMIC DNA]</scope>
    <source>
        <tissue evidence="1">Young leaves</tissue>
    </source>
</reference>
<accession>A0AAN8SXV1</accession>
<evidence type="ECO:0000313" key="1">
    <source>
        <dbReference type="EMBL" id="KAK6775939.1"/>
    </source>
</evidence>
<protein>
    <submittedName>
        <fullName evidence="1">Uncharacterized protein</fullName>
    </submittedName>
</protein>
<keyword evidence="2" id="KW-1185">Reference proteome</keyword>
<organism evidence="1 2">
    <name type="scientific">Solanum bulbocastanum</name>
    <name type="common">Wild potato</name>
    <dbReference type="NCBI Taxonomy" id="147425"/>
    <lineage>
        <taxon>Eukaryota</taxon>
        <taxon>Viridiplantae</taxon>
        <taxon>Streptophyta</taxon>
        <taxon>Embryophyta</taxon>
        <taxon>Tracheophyta</taxon>
        <taxon>Spermatophyta</taxon>
        <taxon>Magnoliopsida</taxon>
        <taxon>eudicotyledons</taxon>
        <taxon>Gunneridae</taxon>
        <taxon>Pentapetalae</taxon>
        <taxon>asterids</taxon>
        <taxon>lamiids</taxon>
        <taxon>Solanales</taxon>
        <taxon>Solanaceae</taxon>
        <taxon>Solanoideae</taxon>
        <taxon>Solaneae</taxon>
        <taxon>Solanum</taxon>
    </lineage>
</organism>
<name>A0AAN8SXV1_SOLBU</name>
<proteinExistence type="predicted"/>